<dbReference type="InterPro" id="IPR002925">
    <property type="entry name" value="Dienelactn_hydro"/>
</dbReference>
<dbReference type="EMBL" id="JANJOU010000022">
    <property type="protein sequence ID" value="MCR0984601.1"/>
    <property type="molecule type" value="Genomic_DNA"/>
</dbReference>
<dbReference type="PANTHER" id="PTHR46623">
    <property type="entry name" value="CARBOXYMETHYLENEBUTENOLIDASE-RELATED"/>
    <property type="match status" value="1"/>
</dbReference>
<protein>
    <submittedName>
        <fullName evidence="2">Dienelactone hydrolase family protein</fullName>
    </submittedName>
</protein>
<dbReference type="PANTHER" id="PTHR46623:SF6">
    <property type="entry name" value="ALPHA_BETA-HYDROLASES SUPERFAMILY PROTEIN"/>
    <property type="match status" value="1"/>
</dbReference>
<evidence type="ECO:0000313" key="2">
    <source>
        <dbReference type="EMBL" id="MCR0984601.1"/>
    </source>
</evidence>
<gene>
    <name evidence="2" type="ORF">NRP21_21315</name>
</gene>
<comment type="caution">
    <text evidence="2">The sequence shown here is derived from an EMBL/GenBank/DDBJ whole genome shotgun (WGS) entry which is preliminary data.</text>
</comment>
<sequence length="220" mass="23685">MQIELTAADGHRLSAWRAGPQDAKRALVVVQEIFGVNPHMKRLSDHLGSLGWAVVTPALFDRAERGVELGYEAADRDRGMALRKQVPDDKVMLDVEAAAAALPAGAAHGIIGYCWGGTIAWWGATRSRSFRAAVGYYGGGIAGTRTETPNCPVQLHFGAEDKGIPLSDVELVREARPEVEVFVYPGAGHGFACEDRGSYDPAATELAERRAIDFLSKHMG</sequence>
<keyword evidence="3" id="KW-1185">Reference proteome</keyword>
<accession>A0ABT1XA10</accession>
<dbReference type="Proteomes" id="UP001524642">
    <property type="component" value="Unassembled WGS sequence"/>
</dbReference>
<keyword evidence="2" id="KW-0378">Hydrolase</keyword>
<dbReference type="Pfam" id="PF01738">
    <property type="entry name" value="DLH"/>
    <property type="match status" value="1"/>
</dbReference>
<dbReference type="SUPFAM" id="SSF53474">
    <property type="entry name" value="alpha/beta-Hydrolases"/>
    <property type="match status" value="1"/>
</dbReference>
<proteinExistence type="predicted"/>
<dbReference type="InterPro" id="IPR051049">
    <property type="entry name" value="Dienelactone_hydrolase-like"/>
</dbReference>
<evidence type="ECO:0000259" key="1">
    <source>
        <dbReference type="Pfam" id="PF01738"/>
    </source>
</evidence>
<reference evidence="2 3" key="1">
    <citation type="submission" date="2022-06" db="EMBL/GenBank/DDBJ databases">
        <title>Roseomonas CN29.</title>
        <authorList>
            <person name="Cheng Y."/>
            <person name="He X."/>
        </authorList>
    </citation>
    <scope>NUCLEOTIDE SEQUENCE [LARGE SCALE GENOMIC DNA]</scope>
    <source>
        <strain evidence="2 3">CN29</strain>
    </source>
</reference>
<feature type="domain" description="Dienelactone hydrolase" evidence="1">
    <location>
        <begin position="15"/>
        <end position="218"/>
    </location>
</feature>
<dbReference type="GO" id="GO:0016787">
    <property type="term" value="F:hydrolase activity"/>
    <property type="evidence" value="ECO:0007669"/>
    <property type="project" value="UniProtKB-KW"/>
</dbReference>
<dbReference type="Gene3D" id="3.40.50.1820">
    <property type="entry name" value="alpha/beta hydrolase"/>
    <property type="match status" value="1"/>
</dbReference>
<dbReference type="RefSeq" id="WP_257718252.1">
    <property type="nucleotide sequence ID" value="NZ_JANJOU010000022.1"/>
</dbReference>
<name>A0ABT1XA10_9PROT</name>
<organism evidence="2 3">
    <name type="scientific">Roseomonas populi</name>
    <dbReference type="NCBI Taxonomy" id="3121582"/>
    <lineage>
        <taxon>Bacteria</taxon>
        <taxon>Pseudomonadati</taxon>
        <taxon>Pseudomonadota</taxon>
        <taxon>Alphaproteobacteria</taxon>
        <taxon>Acetobacterales</taxon>
        <taxon>Roseomonadaceae</taxon>
        <taxon>Roseomonas</taxon>
    </lineage>
</organism>
<dbReference type="InterPro" id="IPR029058">
    <property type="entry name" value="AB_hydrolase_fold"/>
</dbReference>
<evidence type="ECO:0000313" key="3">
    <source>
        <dbReference type="Proteomes" id="UP001524642"/>
    </source>
</evidence>